<feature type="region of interest" description="Disordered" evidence="1">
    <location>
        <begin position="56"/>
        <end position="76"/>
    </location>
</feature>
<keyword evidence="3" id="KW-1185">Reference proteome</keyword>
<evidence type="ECO:0000313" key="3">
    <source>
        <dbReference type="Proteomes" id="UP000291084"/>
    </source>
</evidence>
<organism evidence="2 3">
    <name type="scientific">Vigna angularis var. angularis</name>
    <dbReference type="NCBI Taxonomy" id="157739"/>
    <lineage>
        <taxon>Eukaryota</taxon>
        <taxon>Viridiplantae</taxon>
        <taxon>Streptophyta</taxon>
        <taxon>Embryophyta</taxon>
        <taxon>Tracheophyta</taxon>
        <taxon>Spermatophyta</taxon>
        <taxon>Magnoliopsida</taxon>
        <taxon>eudicotyledons</taxon>
        <taxon>Gunneridae</taxon>
        <taxon>Pentapetalae</taxon>
        <taxon>rosids</taxon>
        <taxon>fabids</taxon>
        <taxon>Fabales</taxon>
        <taxon>Fabaceae</taxon>
        <taxon>Papilionoideae</taxon>
        <taxon>50 kb inversion clade</taxon>
        <taxon>NPAAA clade</taxon>
        <taxon>indigoferoid/millettioid clade</taxon>
        <taxon>Phaseoleae</taxon>
        <taxon>Vigna</taxon>
    </lineage>
</organism>
<feature type="region of interest" description="Disordered" evidence="1">
    <location>
        <begin position="1"/>
        <end position="35"/>
    </location>
</feature>
<gene>
    <name evidence="2" type="primary">Vigan.01G070400</name>
    <name evidence="2" type="ORF">VIGAN_01070400</name>
</gene>
<evidence type="ECO:0000313" key="2">
    <source>
        <dbReference type="EMBL" id="BAT73236.1"/>
    </source>
</evidence>
<dbReference type="AlphaFoldDB" id="A0A0S3QY39"/>
<dbReference type="EMBL" id="AP015034">
    <property type="protein sequence ID" value="BAT73236.1"/>
    <property type="molecule type" value="Genomic_DNA"/>
</dbReference>
<feature type="non-terminal residue" evidence="2">
    <location>
        <position position="1"/>
    </location>
</feature>
<feature type="compositionally biased region" description="Basic and acidic residues" evidence="1">
    <location>
        <begin position="14"/>
        <end position="24"/>
    </location>
</feature>
<sequence length="76" mass="9569">FLLPPSQWPLTQTKQERELTGKEKRTPHRRSQHQPFRIHFLRYRRHRRRRRPHRQLRRWCFRTRGSASTRRGGRST</sequence>
<proteinExistence type="predicted"/>
<accession>A0A0S3QY39</accession>
<reference evidence="2 3" key="1">
    <citation type="journal article" date="2015" name="Sci. Rep.">
        <title>The power of single molecule real-time sequencing technology in the de novo assembly of a eukaryotic genome.</title>
        <authorList>
            <person name="Sakai H."/>
            <person name="Naito K."/>
            <person name="Ogiso-Tanaka E."/>
            <person name="Takahashi Y."/>
            <person name="Iseki K."/>
            <person name="Muto C."/>
            <person name="Satou K."/>
            <person name="Teruya K."/>
            <person name="Shiroma A."/>
            <person name="Shimoji M."/>
            <person name="Hirano T."/>
            <person name="Itoh T."/>
            <person name="Kaga A."/>
            <person name="Tomooka N."/>
        </authorList>
    </citation>
    <scope>NUCLEOTIDE SEQUENCE [LARGE SCALE GENOMIC DNA]</scope>
    <source>
        <strain evidence="3">cv. Shumari</strain>
    </source>
</reference>
<dbReference type="Proteomes" id="UP000291084">
    <property type="component" value="Chromosome 1"/>
</dbReference>
<name>A0A0S3QY39_PHAAN</name>
<evidence type="ECO:0000256" key="1">
    <source>
        <dbReference type="SAM" id="MobiDB-lite"/>
    </source>
</evidence>
<protein>
    <submittedName>
        <fullName evidence="2">Uncharacterized protein</fullName>
    </submittedName>
</protein>